<reference evidence="2 3" key="1">
    <citation type="submission" date="2015-09" db="EMBL/GenBank/DDBJ databases">
        <title>A metagenomics-based metabolic model of nitrate-dependent anaerobic oxidation of methane by Methanoperedens-like archaea.</title>
        <authorList>
            <person name="Arshad A."/>
            <person name="Speth D.R."/>
            <person name="De Graaf R.M."/>
            <person name="Op Den Camp H.J."/>
            <person name="Jetten M.S."/>
            <person name="Welte C.U."/>
        </authorList>
    </citation>
    <scope>NUCLEOTIDE SEQUENCE [LARGE SCALE GENOMIC DNA]</scope>
</reference>
<dbReference type="Proteomes" id="UP000050360">
    <property type="component" value="Unassembled WGS sequence"/>
</dbReference>
<dbReference type="Pfam" id="PF12146">
    <property type="entry name" value="Hydrolase_4"/>
    <property type="match status" value="1"/>
</dbReference>
<accession>A0A0P8DZC4</accession>
<name>A0A0P8DZC4_9EURY</name>
<dbReference type="EMBL" id="LKCM01000169">
    <property type="protein sequence ID" value="KPQ43217.1"/>
    <property type="molecule type" value="Genomic_DNA"/>
</dbReference>
<sequence>MMPATKESWNEFAARLQEKGFAALAIDLRGHGRSTDKNGTRLDYKEFKDSEHRESMKDIAAAKEFLKGQGVDISGMAIAGASIGANLALWQASIDKDVLLLILLSPGLNYRGIQAAQLAPHYSGPVYILTSEMDATNAAQSSRELFKIFPGDKELNIRQGNSHGTNMFIQEPDLIDKLLEWTTNKIYKY</sequence>
<proteinExistence type="predicted"/>
<dbReference type="GO" id="GO:0016787">
    <property type="term" value="F:hydrolase activity"/>
    <property type="evidence" value="ECO:0007669"/>
    <property type="project" value="UniProtKB-KW"/>
</dbReference>
<dbReference type="Gene3D" id="3.40.50.1820">
    <property type="entry name" value="alpha/beta hydrolase"/>
    <property type="match status" value="1"/>
</dbReference>
<evidence type="ECO:0000313" key="2">
    <source>
        <dbReference type="EMBL" id="KPQ43217.1"/>
    </source>
</evidence>
<feature type="domain" description="Serine aminopeptidase S33" evidence="1">
    <location>
        <begin position="10"/>
        <end position="111"/>
    </location>
</feature>
<protein>
    <submittedName>
        <fullName evidence="2">Alpha/beta hydrolase family protein</fullName>
    </submittedName>
</protein>
<comment type="caution">
    <text evidence="2">The sequence shown here is derived from an EMBL/GenBank/DDBJ whole genome shotgun (WGS) entry which is preliminary data.</text>
</comment>
<dbReference type="AlphaFoldDB" id="A0A0P8DZC4"/>
<evidence type="ECO:0000313" key="3">
    <source>
        <dbReference type="Proteomes" id="UP000050360"/>
    </source>
</evidence>
<dbReference type="InterPro" id="IPR022742">
    <property type="entry name" value="Hydrolase_4"/>
</dbReference>
<evidence type="ECO:0000259" key="1">
    <source>
        <dbReference type="Pfam" id="PF12146"/>
    </source>
</evidence>
<keyword evidence="2" id="KW-0378">Hydrolase</keyword>
<organism evidence="2 3">
    <name type="scientific">Candidatus Methanoperedens nitratireducens</name>
    <dbReference type="NCBI Taxonomy" id="1392998"/>
    <lineage>
        <taxon>Archaea</taxon>
        <taxon>Methanobacteriati</taxon>
        <taxon>Methanobacteriota</taxon>
        <taxon>Stenosarchaea group</taxon>
        <taxon>Methanomicrobia</taxon>
        <taxon>Methanosarcinales</taxon>
        <taxon>ANME-2 cluster</taxon>
        <taxon>Candidatus Methanoperedentaceae</taxon>
        <taxon>Candidatus Methanoperedens</taxon>
    </lineage>
</organism>
<gene>
    <name evidence="2" type="ORF">MPEBLZ_02229</name>
</gene>
<dbReference type="SUPFAM" id="SSF53474">
    <property type="entry name" value="alpha/beta-Hydrolases"/>
    <property type="match status" value="1"/>
</dbReference>
<dbReference type="InterPro" id="IPR029058">
    <property type="entry name" value="AB_hydrolase_fold"/>
</dbReference>